<gene>
    <name evidence="2" type="ORF">A3I40_02910</name>
</gene>
<organism evidence="2 3">
    <name type="scientific">Candidatus Uhrbacteria bacterium RIFCSPLOWO2_02_FULL_48_12</name>
    <dbReference type="NCBI Taxonomy" id="1802407"/>
    <lineage>
        <taxon>Bacteria</taxon>
        <taxon>Candidatus Uhriibacteriota</taxon>
    </lineage>
</organism>
<dbReference type="InterPro" id="IPR000835">
    <property type="entry name" value="HTH_MarR-typ"/>
</dbReference>
<dbReference type="InterPro" id="IPR036388">
    <property type="entry name" value="WH-like_DNA-bd_sf"/>
</dbReference>
<comment type="caution">
    <text evidence="2">The sequence shown here is derived from an EMBL/GenBank/DDBJ whole genome shotgun (WGS) entry which is preliminary data.</text>
</comment>
<dbReference type="PROSITE" id="PS50995">
    <property type="entry name" value="HTH_MARR_2"/>
    <property type="match status" value="1"/>
</dbReference>
<dbReference type="InterPro" id="IPR036390">
    <property type="entry name" value="WH_DNA-bd_sf"/>
</dbReference>
<dbReference type="InterPro" id="IPR039422">
    <property type="entry name" value="MarR/SlyA-like"/>
</dbReference>
<evidence type="ECO:0000313" key="3">
    <source>
        <dbReference type="Proteomes" id="UP000178723"/>
    </source>
</evidence>
<dbReference type="Proteomes" id="UP000178723">
    <property type="component" value="Unassembled WGS sequence"/>
</dbReference>
<dbReference type="PANTHER" id="PTHR33164:SF43">
    <property type="entry name" value="HTH-TYPE TRANSCRIPTIONAL REPRESSOR YETL"/>
    <property type="match status" value="1"/>
</dbReference>
<dbReference type="STRING" id="1802407.A3I40_02910"/>
<proteinExistence type="predicted"/>
<dbReference type="AlphaFoldDB" id="A0A1F7VAZ1"/>
<reference evidence="2 3" key="1">
    <citation type="journal article" date="2016" name="Nat. Commun.">
        <title>Thousands of microbial genomes shed light on interconnected biogeochemical processes in an aquifer system.</title>
        <authorList>
            <person name="Anantharaman K."/>
            <person name="Brown C.T."/>
            <person name="Hug L.A."/>
            <person name="Sharon I."/>
            <person name="Castelle C.J."/>
            <person name="Probst A.J."/>
            <person name="Thomas B.C."/>
            <person name="Singh A."/>
            <person name="Wilkins M.J."/>
            <person name="Karaoz U."/>
            <person name="Brodie E.L."/>
            <person name="Williams K.H."/>
            <person name="Hubbard S.S."/>
            <person name="Banfield J.F."/>
        </authorList>
    </citation>
    <scope>NUCLEOTIDE SEQUENCE [LARGE SCALE GENOMIC DNA]</scope>
</reference>
<protein>
    <recommendedName>
        <fullName evidence="1">HTH marR-type domain-containing protein</fullName>
    </recommendedName>
</protein>
<dbReference type="SUPFAM" id="SSF46785">
    <property type="entry name" value="Winged helix' DNA-binding domain"/>
    <property type="match status" value="1"/>
</dbReference>
<evidence type="ECO:0000313" key="2">
    <source>
        <dbReference type="EMBL" id="OGL87144.1"/>
    </source>
</evidence>
<dbReference type="Gene3D" id="1.10.10.10">
    <property type="entry name" value="Winged helix-like DNA-binding domain superfamily/Winged helix DNA-binding domain"/>
    <property type="match status" value="1"/>
</dbReference>
<feature type="domain" description="HTH marR-type" evidence="1">
    <location>
        <begin position="1"/>
        <end position="87"/>
    </location>
</feature>
<accession>A0A1F7VAZ1</accession>
<name>A0A1F7VAZ1_9BACT</name>
<dbReference type="EMBL" id="MGEP01000039">
    <property type="protein sequence ID" value="OGL87144.1"/>
    <property type="molecule type" value="Genomic_DNA"/>
</dbReference>
<dbReference type="PANTHER" id="PTHR33164">
    <property type="entry name" value="TRANSCRIPTIONAL REGULATOR, MARR FAMILY"/>
    <property type="match status" value="1"/>
</dbReference>
<dbReference type="PRINTS" id="PR00598">
    <property type="entry name" value="HTHMARR"/>
</dbReference>
<dbReference type="GO" id="GO:0006950">
    <property type="term" value="P:response to stress"/>
    <property type="evidence" value="ECO:0007669"/>
    <property type="project" value="TreeGrafter"/>
</dbReference>
<dbReference type="GO" id="GO:0003700">
    <property type="term" value="F:DNA-binding transcription factor activity"/>
    <property type="evidence" value="ECO:0007669"/>
    <property type="project" value="InterPro"/>
</dbReference>
<evidence type="ECO:0000259" key="1">
    <source>
        <dbReference type="PROSITE" id="PS50995"/>
    </source>
</evidence>
<sequence length="91" mass="10523">MNDVARYLSITPPSATSLITVVVRAGYLERLHDETDRRKVRLLVTSRGHRAIDQGAHRMSTQMRGVFKHLSAKEQRDLIRILDKLSKIYHK</sequence>